<proteinExistence type="predicted"/>
<sequence>MTPDRTDAAAVALFESAFQHAKRVWVWSFVTEFVTLLLTVGAVFTEGAWTVALMLLVIGLLGVNVLLKLRRRGVLEQAEALRTRHLLAYGLGERLTEHDVQAYGRSFPAAVRTLARQRPPRTQPYYDTAGTPGPANLLARLHESAFYSAEMANQAKGFYVWMVTVPALLFALALSGTALLDRDQGFDADVSQVMQAAVALISSLGLIETALTYAGLHRSLEVFLERLGNLRRGPPLSAAQVTSLVWEYAVMQAHGQLTPDRLWDRHGARIQDDWTRCEADLRADLARRASGQPTG</sequence>
<keyword evidence="1" id="KW-0812">Transmembrane</keyword>
<feature type="transmembrane region" description="Helical" evidence="1">
    <location>
        <begin position="49"/>
        <end position="67"/>
    </location>
</feature>
<evidence type="ECO:0000313" key="3">
    <source>
        <dbReference type="Proteomes" id="UP000645517"/>
    </source>
</evidence>
<keyword evidence="1" id="KW-1133">Transmembrane helix</keyword>
<feature type="transmembrane region" description="Helical" evidence="1">
    <location>
        <begin position="192"/>
        <end position="216"/>
    </location>
</feature>
<feature type="transmembrane region" description="Helical" evidence="1">
    <location>
        <begin position="24"/>
        <end position="43"/>
    </location>
</feature>
<feature type="transmembrane region" description="Helical" evidence="1">
    <location>
        <begin position="158"/>
        <end position="180"/>
    </location>
</feature>
<evidence type="ECO:0000313" key="2">
    <source>
        <dbReference type="EMBL" id="GGN46038.1"/>
    </source>
</evidence>
<keyword evidence="1" id="KW-0472">Membrane</keyword>
<accession>A0ABQ2JEP5</accession>
<evidence type="ECO:0000256" key="1">
    <source>
        <dbReference type="SAM" id="Phobius"/>
    </source>
</evidence>
<dbReference type="RefSeq" id="WP_189059177.1">
    <property type="nucleotide sequence ID" value="NZ_BMOR01000030.1"/>
</dbReference>
<keyword evidence="3" id="KW-1185">Reference proteome</keyword>
<reference evidence="3" key="1">
    <citation type="journal article" date="2019" name="Int. J. Syst. Evol. Microbiol.">
        <title>The Global Catalogue of Microorganisms (GCM) 10K type strain sequencing project: providing services to taxonomists for standard genome sequencing and annotation.</title>
        <authorList>
            <consortium name="The Broad Institute Genomics Platform"/>
            <consortium name="The Broad Institute Genome Sequencing Center for Infectious Disease"/>
            <person name="Wu L."/>
            <person name="Ma J."/>
        </authorList>
    </citation>
    <scope>NUCLEOTIDE SEQUENCE [LARGE SCALE GENOMIC DNA]</scope>
    <source>
        <strain evidence="3">JCM 16918</strain>
    </source>
</reference>
<name>A0ABQ2JEP5_9DEIO</name>
<protein>
    <submittedName>
        <fullName evidence="2">Uncharacterized protein</fullName>
    </submittedName>
</protein>
<gene>
    <name evidence="2" type="ORF">GCM10010842_36200</name>
</gene>
<comment type="caution">
    <text evidence="2">The sequence shown here is derived from an EMBL/GenBank/DDBJ whole genome shotgun (WGS) entry which is preliminary data.</text>
</comment>
<dbReference type="Proteomes" id="UP000645517">
    <property type="component" value="Unassembled WGS sequence"/>
</dbReference>
<organism evidence="2 3">
    <name type="scientific">Deinococcus daejeonensis</name>
    <dbReference type="NCBI Taxonomy" id="1007098"/>
    <lineage>
        <taxon>Bacteria</taxon>
        <taxon>Thermotogati</taxon>
        <taxon>Deinococcota</taxon>
        <taxon>Deinococci</taxon>
        <taxon>Deinococcales</taxon>
        <taxon>Deinococcaceae</taxon>
        <taxon>Deinococcus</taxon>
    </lineage>
</organism>
<dbReference type="EMBL" id="BMOR01000030">
    <property type="protein sequence ID" value="GGN46038.1"/>
    <property type="molecule type" value="Genomic_DNA"/>
</dbReference>